<organism evidence="2 3">
    <name type="scientific">Dovyalis caffra</name>
    <dbReference type="NCBI Taxonomy" id="77055"/>
    <lineage>
        <taxon>Eukaryota</taxon>
        <taxon>Viridiplantae</taxon>
        <taxon>Streptophyta</taxon>
        <taxon>Embryophyta</taxon>
        <taxon>Tracheophyta</taxon>
        <taxon>Spermatophyta</taxon>
        <taxon>Magnoliopsida</taxon>
        <taxon>eudicotyledons</taxon>
        <taxon>Gunneridae</taxon>
        <taxon>Pentapetalae</taxon>
        <taxon>rosids</taxon>
        <taxon>fabids</taxon>
        <taxon>Malpighiales</taxon>
        <taxon>Salicaceae</taxon>
        <taxon>Flacourtieae</taxon>
        <taxon>Dovyalis</taxon>
    </lineage>
</organism>
<evidence type="ECO:0000313" key="3">
    <source>
        <dbReference type="Proteomes" id="UP001314170"/>
    </source>
</evidence>
<evidence type="ECO:0000256" key="1">
    <source>
        <dbReference type="SAM" id="MobiDB-lite"/>
    </source>
</evidence>
<protein>
    <submittedName>
        <fullName evidence="2">Uncharacterized protein</fullName>
    </submittedName>
</protein>
<gene>
    <name evidence="2" type="ORF">DCAF_LOCUS22000</name>
</gene>
<proteinExistence type="predicted"/>
<keyword evidence="3" id="KW-1185">Reference proteome</keyword>
<reference evidence="2 3" key="1">
    <citation type="submission" date="2024-01" db="EMBL/GenBank/DDBJ databases">
        <authorList>
            <person name="Waweru B."/>
        </authorList>
    </citation>
    <scope>NUCLEOTIDE SEQUENCE [LARGE SCALE GENOMIC DNA]</scope>
</reference>
<dbReference type="Proteomes" id="UP001314170">
    <property type="component" value="Unassembled WGS sequence"/>
</dbReference>
<feature type="compositionally biased region" description="Pro residues" evidence="1">
    <location>
        <begin position="53"/>
        <end position="63"/>
    </location>
</feature>
<feature type="region of interest" description="Disordered" evidence="1">
    <location>
        <begin position="34"/>
        <end position="94"/>
    </location>
</feature>
<comment type="caution">
    <text evidence="2">The sequence shown here is derived from an EMBL/GenBank/DDBJ whole genome shotgun (WGS) entry which is preliminary data.</text>
</comment>
<accession>A0AAV1SFT3</accession>
<sequence>MIGDCKLVCCSYTCDSTQPHATLSSLHPHHQDLSLLGKPSSSVPNKALISFAPPKPKQQPPDSPMSGATPTWLGLVTTRSSRGRLSEPPSHGIN</sequence>
<name>A0AAV1SFT3_9ROSI</name>
<dbReference type="EMBL" id="CAWUPB010001173">
    <property type="protein sequence ID" value="CAK7349287.1"/>
    <property type="molecule type" value="Genomic_DNA"/>
</dbReference>
<evidence type="ECO:0000313" key="2">
    <source>
        <dbReference type="EMBL" id="CAK7349287.1"/>
    </source>
</evidence>
<dbReference type="AlphaFoldDB" id="A0AAV1SFT3"/>